<evidence type="ECO:0000259" key="2">
    <source>
        <dbReference type="Pfam" id="PF03749"/>
    </source>
</evidence>
<feature type="region of interest" description="Disordered" evidence="1">
    <location>
        <begin position="270"/>
        <end position="291"/>
    </location>
</feature>
<dbReference type="PANTHER" id="PTHR30545">
    <property type="entry name" value="SUGAR FERMENTATION STIMULATION PROTEIN A"/>
    <property type="match status" value="1"/>
</dbReference>
<proteinExistence type="predicted"/>
<dbReference type="CDD" id="cd22359">
    <property type="entry name" value="SfsA-like_bacterial"/>
    <property type="match status" value="1"/>
</dbReference>
<dbReference type="OrthoDB" id="9802365at2"/>
<dbReference type="InterPro" id="IPR041465">
    <property type="entry name" value="SfsA_N"/>
</dbReference>
<dbReference type="Pfam" id="PF03749">
    <property type="entry name" value="SfsA"/>
    <property type="match status" value="1"/>
</dbReference>
<dbReference type="eggNOG" id="COG1489">
    <property type="taxonomic scope" value="Bacteria"/>
</dbReference>
<name>H0UKE7_9BACT</name>
<evidence type="ECO:0000256" key="1">
    <source>
        <dbReference type="SAM" id="MobiDB-lite"/>
    </source>
</evidence>
<dbReference type="RefSeq" id="WP_008522842.1">
    <property type="nucleotide sequence ID" value="NZ_CM001376.1"/>
</dbReference>
<dbReference type="Pfam" id="PF17746">
    <property type="entry name" value="SfsA_N"/>
    <property type="match status" value="1"/>
</dbReference>
<feature type="compositionally biased region" description="Pro residues" evidence="1">
    <location>
        <begin position="277"/>
        <end position="286"/>
    </location>
</feature>
<dbReference type="EMBL" id="CM001376">
    <property type="protein sequence ID" value="EHM13156.1"/>
    <property type="molecule type" value="Genomic_DNA"/>
</dbReference>
<evidence type="ECO:0000313" key="4">
    <source>
        <dbReference type="EMBL" id="EHM13156.1"/>
    </source>
</evidence>
<dbReference type="AlphaFoldDB" id="H0UKE7"/>
<sequence length="361" mass="39700">MSLQGGNDPRPFDDALFIDRPNRFVVLAQHEGRTVRCHLPNPGRLSELLFPGVPLKISPREGGATEATVQAVESNGEFVPLHTSRANDAVASLLANGAIQPFVGWKVAGREVRYGNSRFDFLLERNGVKTFLEVKCCSLFAGRGAYFPDAPSQRATKHLTELAELIGGGTRAAVVVLAVSNRPEWFAPHWHTDPVFSQTLLSLRGVLPLYPVAAPWLQELPSTCRPLPVPWNFLSKITSGTGGCLLTTFTLGETPCWAVQFDTALDRLSGRWRRSGPPRPPGPPDGRPAKLRVEPLRDSELSVRQVAETLAPLSDRVEETPNGIVGTLRAPARWNRQFEEALLSLQFGRHEEEIKSELGLK</sequence>
<gene>
    <name evidence="4" type="ORF">JonanDRAFT_0776</name>
</gene>
<evidence type="ECO:0000313" key="5">
    <source>
        <dbReference type="Proteomes" id="UP000003806"/>
    </source>
</evidence>
<feature type="domain" description="SfsA N-terminal OB" evidence="3">
    <location>
        <begin position="18"/>
        <end position="79"/>
    </location>
</feature>
<reference evidence="4 5" key="1">
    <citation type="submission" date="2011-11" db="EMBL/GenBank/DDBJ databases">
        <title>The Noncontiguous Finished genome of Jonquetella anthropi DSM 22815.</title>
        <authorList>
            <consortium name="US DOE Joint Genome Institute (JGI-PGF)"/>
            <person name="Lucas S."/>
            <person name="Copeland A."/>
            <person name="Lapidus A."/>
            <person name="Glavina del Rio T."/>
            <person name="Dalin E."/>
            <person name="Tice H."/>
            <person name="Bruce D."/>
            <person name="Goodwin L."/>
            <person name="Pitluck S."/>
            <person name="Peters L."/>
            <person name="Mikhailova N."/>
            <person name="Held B."/>
            <person name="Kyrpides N."/>
            <person name="Mavromatis K."/>
            <person name="Ivanova N."/>
            <person name="Markowitz V."/>
            <person name="Cheng J.-F."/>
            <person name="Hugenholtz P."/>
            <person name="Woyke T."/>
            <person name="Wu D."/>
            <person name="Gronow S."/>
            <person name="Wellnitz S."/>
            <person name="Brambilla E."/>
            <person name="Klenk H.-P."/>
            <person name="Eisen J.A."/>
        </authorList>
    </citation>
    <scope>NUCLEOTIDE SEQUENCE [LARGE SCALE GENOMIC DNA]</scope>
    <source>
        <strain evidence="4 5">DSM 22815</strain>
    </source>
</reference>
<dbReference type="Gene3D" id="2.40.50.580">
    <property type="match status" value="1"/>
</dbReference>
<dbReference type="NCBIfam" id="TIGR00230">
    <property type="entry name" value="sfsA"/>
    <property type="match status" value="1"/>
</dbReference>
<dbReference type="Proteomes" id="UP000003806">
    <property type="component" value="Chromosome"/>
</dbReference>
<dbReference type="GO" id="GO:0003677">
    <property type="term" value="F:DNA binding"/>
    <property type="evidence" value="ECO:0007669"/>
    <property type="project" value="InterPro"/>
</dbReference>
<dbReference type="HOGENOM" id="CLU_065554_0_0_0"/>
<dbReference type="InterPro" id="IPR040452">
    <property type="entry name" value="SfsA_C"/>
</dbReference>
<dbReference type="Gene3D" id="3.40.1350.60">
    <property type="match status" value="1"/>
</dbReference>
<feature type="domain" description="Sugar fermentation stimulation protein C-terminal" evidence="2">
    <location>
        <begin position="85"/>
        <end position="201"/>
    </location>
</feature>
<dbReference type="PANTHER" id="PTHR30545:SF2">
    <property type="entry name" value="SUGAR FERMENTATION STIMULATION PROTEIN A"/>
    <property type="match status" value="1"/>
</dbReference>
<organism evidence="4 5">
    <name type="scientific">Jonquetella anthropi DSM 22815</name>
    <dbReference type="NCBI Taxonomy" id="885272"/>
    <lineage>
        <taxon>Bacteria</taxon>
        <taxon>Thermotogati</taxon>
        <taxon>Synergistota</taxon>
        <taxon>Synergistia</taxon>
        <taxon>Synergistales</taxon>
        <taxon>Dethiosulfovibrionaceae</taxon>
        <taxon>Jonquetella</taxon>
    </lineage>
</organism>
<dbReference type="STRING" id="885272.JonanDRAFT_0776"/>
<keyword evidence="5" id="KW-1185">Reference proteome</keyword>
<protein>
    <submittedName>
        <fullName evidence="4">Sugar fermentation stimulation protein</fullName>
    </submittedName>
</protein>
<evidence type="ECO:0000259" key="3">
    <source>
        <dbReference type="Pfam" id="PF17746"/>
    </source>
</evidence>
<accession>H0UKE7</accession>
<dbReference type="InterPro" id="IPR005224">
    <property type="entry name" value="SfsA"/>
</dbReference>